<dbReference type="AlphaFoldDB" id="R9PD93"/>
<reference evidence="2" key="1">
    <citation type="journal article" date="2013" name="Genome Announc.">
        <title>Draft genome sequence of the basidiomycetous yeast-like fungus Pseudozyma hubeiensis SY62, which produces an abundant amount of the biosurfactant mannosylerythritol lipids.</title>
        <authorList>
            <person name="Konishi M."/>
            <person name="Hatada Y."/>
            <person name="Horiuchi J."/>
        </authorList>
    </citation>
    <scope>NUCLEOTIDE SEQUENCE [LARGE SCALE GENOMIC DNA]</scope>
    <source>
        <strain evidence="2">SY62</strain>
    </source>
</reference>
<name>R9PD93_PSEHS</name>
<keyword evidence="2" id="KW-1185">Reference proteome</keyword>
<dbReference type="GeneID" id="24112199"/>
<evidence type="ECO:0000313" key="2">
    <source>
        <dbReference type="Proteomes" id="UP000014071"/>
    </source>
</evidence>
<sequence length="78" mass="8811">MLSYNYARQKSQQTNRNNFGDMYEICCGLFVSLLMLRYGVADSLFEKQTRQVGCGDKSAGYKLVLVADADTIGRPFRS</sequence>
<keyword evidence="1" id="KW-0560">Oxidoreductase</keyword>
<dbReference type="Proteomes" id="UP000014071">
    <property type="component" value="Unassembled WGS sequence"/>
</dbReference>
<dbReference type="EMBL" id="DF238831">
    <property type="protein sequence ID" value="GAC99333.1"/>
    <property type="molecule type" value="Genomic_DNA"/>
</dbReference>
<keyword evidence="1" id="KW-0503">Monooxygenase</keyword>
<proteinExistence type="predicted"/>
<protein>
    <submittedName>
        <fullName evidence="1">Phenol monooxygenase, putative</fullName>
    </submittedName>
</protein>
<dbReference type="RefSeq" id="XP_012192920.1">
    <property type="nucleotide sequence ID" value="XM_012337530.1"/>
</dbReference>
<gene>
    <name evidence="1" type="ORF">PHSY_006934</name>
</gene>
<dbReference type="HOGENOM" id="CLU_2623056_0_0_1"/>
<dbReference type="GO" id="GO:0004497">
    <property type="term" value="F:monooxygenase activity"/>
    <property type="evidence" value="ECO:0007669"/>
    <property type="project" value="UniProtKB-KW"/>
</dbReference>
<accession>R9PD93</accession>
<organism evidence="1 2">
    <name type="scientific">Pseudozyma hubeiensis (strain SY62)</name>
    <name type="common">Yeast</name>
    <dbReference type="NCBI Taxonomy" id="1305764"/>
    <lineage>
        <taxon>Eukaryota</taxon>
        <taxon>Fungi</taxon>
        <taxon>Dikarya</taxon>
        <taxon>Basidiomycota</taxon>
        <taxon>Ustilaginomycotina</taxon>
        <taxon>Ustilaginomycetes</taxon>
        <taxon>Ustilaginales</taxon>
        <taxon>Ustilaginaceae</taxon>
        <taxon>Pseudozyma</taxon>
    </lineage>
</organism>
<evidence type="ECO:0000313" key="1">
    <source>
        <dbReference type="EMBL" id="GAC99333.1"/>
    </source>
</evidence>